<dbReference type="SUPFAM" id="SSF111369">
    <property type="entry name" value="HlyD-like secretion proteins"/>
    <property type="match status" value="1"/>
</dbReference>
<keyword evidence="6 10" id="KW-0812">Transmembrane</keyword>
<proteinExistence type="inferred from homology"/>
<dbReference type="eggNOG" id="COG0845">
    <property type="taxonomic scope" value="Bacteria"/>
</dbReference>
<dbReference type="HOGENOM" id="CLU_023976_8_1_7"/>
<keyword evidence="7 10" id="KW-1133">Transmembrane helix</keyword>
<dbReference type="GO" id="GO:0015031">
    <property type="term" value="P:protein transport"/>
    <property type="evidence" value="ECO:0007669"/>
    <property type="project" value="InterPro"/>
</dbReference>
<evidence type="ECO:0000313" key="13">
    <source>
        <dbReference type="EMBL" id="EIG55804.1"/>
    </source>
</evidence>
<keyword evidence="4" id="KW-1003">Cell membrane</keyword>
<dbReference type="Pfam" id="PF25994">
    <property type="entry name" value="HH_AprE"/>
    <property type="match status" value="1"/>
</dbReference>
<dbReference type="InterPro" id="IPR058982">
    <property type="entry name" value="Beta-barrel_AprE"/>
</dbReference>
<keyword evidence="9" id="KW-0175">Coiled coil</keyword>
<evidence type="ECO:0000256" key="2">
    <source>
        <dbReference type="ARBA" id="ARBA00009477"/>
    </source>
</evidence>
<keyword evidence="8 10" id="KW-0472">Membrane</keyword>
<evidence type="ECO:0000256" key="6">
    <source>
        <dbReference type="ARBA" id="ARBA00022692"/>
    </source>
</evidence>
<dbReference type="InterPro" id="IPR010129">
    <property type="entry name" value="T1SS_HlyD"/>
</dbReference>
<dbReference type="InterPro" id="IPR050739">
    <property type="entry name" value="MFP"/>
</dbReference>
<dbReference type="GO" id="GO:0005886">
    <property type="term" value="C:plasma membrane"/>
    <property type="evidence" value="ECO:0007669"/>
    <property type="project" value="UniProtKB-SubCell"/>
</dbReference>
<dbReference type="STRING" id="596152.DesU5LDRAFT_0083"/>
<feature type="domain" description="AprE-like beta-barrel" evidence="12">
    <location>
        <begin position="344"/>
        <end position="437"/>
    </location>
</feature>
<evidence type="ECO:0000259" key="11">
    <source>
        <dbReference type="Pfam" id="PF25994"/>
    </source>
</evidence>
<evidence type="ECO:0000256" key="1">
    <source>
        <dbReference type="ARBA" id="ARBA00004377"/>
    </source>
</evidence>
<dbReference type="PANTHER" id="PTHR30386:SF26">
    <property type="entry name" value="TRANSPORT PROTEIN COMB"/>
    <property type="match status" value="1"/>
</dbReference>
<dbReference type="PANTHER" id="PTHR30386">
    <property type="entry name" value="MEMBRANE FUSION SUBUNIT OF EMRAB-TOLC MULTIDRUG EFFLUX PUMP"/>
    <property type="match status" value="1"/>
</dbReference>
<dbReference type="EMBL" id="JH600067">
    <property type="protein sequence ID" value="EIG55804.1"/>
    <property type="molecule type" value="Genomic_DNA"/>
</dbReference>
<sequence>MTKTKSQNFLAKVNPFRGGSDLDHKALEFQPDSVELEKQPVPLSTRLTYYILLVLILSALVWSIVAKMDMIVTARGRLISTGKQVVVQPLVNSIIKKFHVDVGQVVKQGQVLVSLDPTFAMADEAQVQVRLAALNVLMKRLEAELSGKPFAITPDMDQTEAALQLNLYRGRQNEYQAKLATYASHLTQAQGETESFKRRLESLTRQLKMAEEVLGMRRKVFTEGADTRLSVLEAETKFSATQAEAEGIANELKVRTQQIAQATSERDAFISNWRNETAQDLATARKERDTLVEQYAKATRYRELAELSSPVDAVVLDMGQYSIGSVVKEGMAIMTLVPLNNPLEAEVSIETKDVGYVHLGDPVRLKLDAFPFQRHGTMEGKLRVVSEDAYVATSGENSNNKVPTYQSRVELTNTTLHDVAKDTRFLPGMTLTAEIVVGDRRVISFLAYPLIRGLDESLREP</sequence>
<keyword evidence="5" id="KW-0997">Cell inner membrane</keyword>
<name>I2Q7P8_9BACT</name>
<dbReference type="Pfam" id="PF26002">
    <property type="entry name" value="Beta-barrel_AprE"/>
    <property type="match status" value="1"/>
</dbReference>
<feature type="coiled-coil region" evidence="9">
    <location>
        <begin position="186"/>
        <end position="213"/>
    </location>
</feature>
<dbReference type="NCBIfam" id="TIGR01843">
    <property type="entry name" value="type_I_hlyD"/>
    <property type="match status" value="1"/>
</dbReference>
<gene>
    <name evidence="13" type="ORF">DesU5LDRAFT_0083</name>
</gene>
<feature type="domain" description="AprE-like long alpha-helical hairpin" evidence="11">
    <location>
        <begin position="121"/>
        <end position="299"/>
    </location>
</feature>
<dbReference type="Gene3D" id="2.40.50.100">
    <property type="match status" value="1"/>
</dbReference>
<evidence type="ECO:0000256" key="10">
    <source>
        <dbReference type="SAM" id="Phobius"/>
    </source>
</evidence>
<dbReference type="AlphaFoldDB" id="I2Q7P8"/>
<keyword evidence="3" id="KW-0813">Transport</keyword>
<dbReference type="PRINTS" id="PR01490">
    <property type="entry name" value="RTXTOXIND"/>
</dbReference>
<evidence type="ECO:0000256" key="7">
    <source>
        <dbReference type="ARBA" id="ARBA00022989"/>
    </source>
</evidence>
<evidence type="ECO:0000256" key="9">
    <source>
        <dbReference type="SAM" id="Coils"/>
    </source>
</evidence>
<dbReference type="InterPro" id="IPR058781">
    <property type="entry name" value="HH_AprE-like"/>
</dbReference>
<dbReference type="SUPFAM" id="SSF56954">
    <property type="entry name" value="Outer membrane efflux proteins (OEP)"/>
    <property type="match status" value="1"/>
</dbReference>
<accession>I2Q7P8</accession>
<feature type="transmembrane region" description="Helical" evidence="10">
    <location>
        <begin position="47"/>
        <end position="65"/>
    </location>
</feature>
<protein>
    <submittedName>
        <fullName evidence="13">Type I secretion membrane fusion protein, HlyD family</fullName>
    </submittedName>
</protein>
<organism evidence="13">
    <name type="scientific">Desulfovibrio sp. U5L</name>
    <dbReference type="NCBI Taxonomy" id="596152"/>
    <lineage>
        <taxon>Bacteria</taxon>
        <taxon>Pseudomonadati</taxon>
        <taxon>Thermodesulfobacteriota</taxon>
        <taxon>Desulfovibrionia</taxon>
        <taxon>Desulfovibrionales</taxon>
        <taxon>Desulfovibrionaceae</taxon>
        <taxon>Desulfovibrio</taxon>
    </lineage>
</organism>
<comment type="similarity">
    <text evidence="2">Belongs to the membrane fusion protein (MFP) (TC 8.A.1) family.</text>
</comment>
<reference evidence="13" key="1">
    <citation type="submission" date="2011-11" db="EMBL/GenBank/DDBJ databases">
        <title>Improved High-Quality Draft sequence of Desulfovibrio sp. U5L.</title>
        <authorList>
            <consortium name="US DOE Joint Genome Institute"/>
            <person name="Lucas S."/>
            <person name="Han J."/>
            <person name="Lapidus A."/>
            <person name="Cheng J.-F."/>
            <person name="Goodwin L."/>
            <person name="Pitluck S."/>
            <person name="Peters L."/>
            <person name="Ovchinnikova G."/>
            <person name="Held B."/>
            <person name="Detter J.C."/>
            <person name="Han C."/>
            <person name="Tapia R."/>
            <person name="Land M."/>
            <person name="Hauser L."/>
            <person name="Kyrpides N."/>
            <person name="Ivanova N."/>
            <person name="Pagani I."/>
            <person name="Gabster J."/>
            <person name="Walker C."/>
            <person name="Stolyar S."/>
            <person name="Stahl D."/>
            <person name="Arkin A."/>
            <person name="Dehal P."/>
            <person name="Hazen T."/>
            <person name="Woyke T."/>
        </authorList>
    </citation>
    <scope>NUCLEOTIDE SEQUENCE [LARGE SCALE GENOMIC DNA]</scope>
    <source>
        <strain evidence="13">U5L</strain>
    </source>
</reference>
<evidence type="ECO:0000256" key="3">
    <source>
        <dbReference type="ARBA" id="ARBA00022448"/>
    </source>
</evidence>
<dbReference type="OrthoDB" id="9810980at2"/>
<dbReference type="Gene3D" id="2.40.30.170">
    <property type="match status" value="1"/>
</dbReference>
<comment type="subcellular location">
    <subcellularLocation>
        <location evidence="1">Cell inner membrane</location>
        <topology evidence="1">Single-pass membrane protein</topology>
    </subcellularLocation>
</comment>
<evidence type="ECO:0000256" key="4">
    <source>
        <dbReference type="ARBA" id="ARBA00022475"/>
    </source>
</evidence>
<evidence type="ECO:0000259" key="12">
    <source>
        <dbReference type="Pfam" id="PF26002"/>
    </source>
</evidence>
<evidence type="ECO:0000256" key="8">
    <source>
        <dbReference type="ARBA" id="ARBA00023136"/>
    </source>
</evidence>
<evidence type="ECO:0000256" key="5">
    <source>
        <dbReference type="ARBA" id="ARBA00022519"/>
    </source>
</evidence>